<organism evidence="4 5">
    <name type="scientific">Habropoda laboriosa</name>
    <dbReference type="NCBI Taxonomy" id="597456"/>
    <lineage>
        <taxon>Eukaryota</taxon>
        <taxon>Metazoa</taxon>
        <taxon>Ecdysozoa</taxon>
        <taxon>Arthropoda</taxon>
        <taxon>Hexapoda</taxon>
        <taxon>Insecta</taxon>
        <taxon>Pterygota</taxon>
        <taxon>Neoptera</taxon>
        <taxon>Endopterygota</taxon>
        <taxon>Hymenoptera</taxon>
        <taxon>Apocrita</taxon>
        <taxon>Aculeata</taxon>
        <taxon>Apoidea</taxon>
        <taxon>Anthophila</taxon>
        <taxon>Apidae</taxon>
        <taxon>Habropoda</taxon>
    </lineage>
</organism>
<protein>
    <recommendedName>
        <fullName evidence="3">CCHC-type domain-containing protein</fullName>
    </recommendedName>
</protein>
<dbReference type="SUPFAM" id="SSF57756">
    <property type="entry name" value="Retrovirus zinc finger-like domains"/>
    <property type="match status" value="1"/>
</dbReference>
<evidence type="ECO:0000256" key="1">
    <source>
        <dbReference type="PROSITE-ProRule" id="PRU00047"/>
    </source>
</evidence>
<evidence type="ECO:0000256" key="2">
    <source>
        <dbReference type="SAM" id="MobiDB-lite"/>
    </source>
</evidence>
<evidence type="ECO:0000313" key="4">
    <source>
        <dbReference type="EMBL" id="KOC59892.1"/>
    </source>
</evidence>
<dbReference type="AlphaFoldDB" id="A0A0L7QMP0"/>
<sequence>MEKRLFGLNTTDLRKMAYQLAVKNRKKCNFNTDKQMASIDWLKGFLKRHLDLSIRKSEAISAARAMGFNKVSVSKFYELLGSIYDKYVQVAKDRSAPSTSRGPRPPAPKTAGKDGAGNSDRPAPRNGRCYLCGGAGHFARQCRRSPQEGGPSK</sequence>
<dbReference type="PROSITE" id="PS50158">
    <property type="entry name" value="ZF_CCHC"/>
    <property type="match status" value="1"/>
</dbReference>
<dbReference type="OrthoDB" id="8195605at2759"/>
<evidence type="ECO:0000259" key="3">
    <source>
        <dbReference type="PROSITE" id="PS50158"/>
    </source>
</evidence>
<evidence type="ECO:0000313" key="5">
    <source>
        <dbReference type="Proteomes" id="UP000053825"/>
    </source>
</evidence>
<dbReference type="SMART" id="SM00343">
    <property type="entry name" value="ZnF_C2HC"/>
    <property type="match status" value="1"/>
</dbReference>
<proteinExistence type="predicted"/>
<dbReference type="InterPro" id="IPR001878">
    <property type="entry name" value="Znf_CCHC"/>
</dbReference>
<dbReference type="Proteomes" id="UP000053825">
    <property type="component" value="Unassembled WGS sequence"/>
</dbReference>
<dbReference type="Gene3D" id="4.10.60.10">
    <property type="entry name" value="Zinc finger, CCHC-type"/>
    <property type="match status" value="1"/>
</dbReference>
<dbReference type="InterPro" id="IPR036875">
    <property type="entry name" value="Znf_CCHC_sf"/>
</dbReference>
<dbReference type="STRING" id="597456.A0A0L7QMP0"/>
<dbReference type="GO" id="GO:0008270">
    <property type="term" value="F:zinc ion binding"/>
    <property type="evidence" value="ECO:0007669"/>
    <property type="project" value="UniProtKB-KW"/>
</dbReference>
<dbReference type="GO" id="GO:0003676">
    <property type="term" value="F:nucleic acid binding"/>
    <property type="evidence" value="ECO:0007669"/>
    <property type="project" value="InterPro"/>
</dbReference>
<keyword evidence="5" id="KW-1185">Reference proteome</keyword>
<feature type="domain" description="CCHC-type" evidence="3">
    <location>
        <begin position="128"/>
        <end position="144"/>
    </location>
</feature>
<dbReference type="Pfam" id="PF00098">
    <property type="entry name" value="zf-CCHC"/>
    <property type="match status" value="1"/>
</dbReference>
<dbReference type="EMBL" id="KQ414883">
    <property type="protein sequence ID" value="KOC59892.1"/>
    <property type="molecule type" value="Genomic_DNA"/>
</dbReference>
<keyword evidence="1" id="KW-0863">Zinc-finger</keyword>
<gene>
    <name evidence="4" type="ORF">WH47_10533</name>
</gene>
<keyword evidence="1" id="KW-0862">Zinc</keyword>
<accession>A0A0L7QMP0</accession>
<name>A0A0L7QMP0_9HYME</name>
<keyword evidence="1" id="KW-0479">Metal-binding</keyword>
<feature type="region of interest" description="Disordered" evidence="2">
    <location>
        <begin position="92"/>
        <end position="126"/>
    </location>
</feature>
<reference evidence="4 5" key="1">
    <citation type="submission" date="2015-07" db="EMBL/GenBank/DDBJ databases">
        <title>The genome of Habropoda laboriosa.</title>
        <authorList>
            <person name="Pan H."/>
            <person name="Kapheim K."/>
        </authorList>
    </citation>
    <scope>NUCLEOTIDE SEQUENCE [LARGE SCALE GENOMIC DNA]</scope>
    <source>
        <strain evidence="4">0110345459</strain>
    </source>
</reference>